<feature type="region of interest" description="Disordered" evidence="1">
    <location>
        <begin position="215"/>
        <end position="269"/>
    </location>
</feature>
<evidence type="ECO:0000313" key="2">
    <source>
        <dbReference type="EMBL" id="HIV13710.1"/>
    </source>
</evidence>
<dbReference type="Gene3D" id="1.10.287.4300">
    <property type="entry name" value="Stage III sporulation protein AH-like"/>
    <property type="match status" value="1"/>
</dbReference>
<gene>
    <name evidence="2" type="ORF">IAA63_11305</name>
</gene>
<name>A0A9D1NVN7_9FIRM</name>
<reference evidence="2" key="1">
    <citation type="submission" date="2020-10" db="EMBL/GenBank/DDBJ databases">
        <authorList>
            <person name="Gilroy R."/>
        </authorList>
    </citation>
    <scope>NUCLEOTIDE SEQUENCE</scope>
    <source>
        <strain evidence="2">ChiBcec2-4451</strain>
    </source>
</reference>
<dbReference type="InterPro" id="IPR038503">
    <property type="entry name" value="SpoIIIAH_sf"/>
</dbReference>
<protein>
    <submittedName>
        <fullName evidence="2">SpoIIIAH-like family protein</fullName>
    </submittedName>
</protein>
<feature type="compositionally biased region" description="Low complexity" evidence="1">
    <location>
        <begin position="218"/>
        <end position="262"/>
    </location>
</feature>
<evidence type="ECO:0000313" key="3">
    <source>
        <dbReference type="Proteomes" id="UP000886723"/>
    </source>
</evidence>
<dbReference type="EMBL" id="DVON01000241">
    <property type="protein sequence ID" value="HIV13710.1"/>
    <property type="molecule type" value="Genomic_DNA"/>
</dbReference>
<dbReference type="Proteomes" id="UP000886723">
    <property type="component" value="Unassembled WGS sequence"/>
</dbReference>
<reference evidence="2" key="2">
    <citation type="journal article" date="2021" name="PeerJ">
        <title>Extensive microbial diversity within the chicken gut microbiome revealed by metagenomics and culture.</title>
        <authorList>
            <person name="Gilroy R."/>
            <person name="Ravi A."/>
            <person name="Getino M."/>
            <person name="Pursley I."/>
            <person name="Horton D.L."/>
            <person name="Alikhan N.F."/>
            <person name="Baker D."/>
            <person name="Gharbi K."/>
            <person name="Hall N."/>
            <person name="Watson M."/>
            <person name="Adriaenssens E.M."/>
            <person name="Foster-Nyarko E."/>
            <person name="Jarju S."/>
            <person name="Secka A."/>
            <person name="Antonio M."/>
            <person name="Oren A."/>
            <person name="Chaudhuri R.R."/>
            <person name="La Ragione R."/>
            <person name="Hildebrand F."/>
            <person name="Pallen M.J."/>
        </authorList>
    </citation>
    <scope>NUCLEOTIDE SEQUENCE</scope>
    <source>
        <strain evidence="2">ChiBcec2-4451</strain>
    </source>
</reference>
<dbReference type="Pfam" id="PF12685">
    <property type="entry name" value="SpoIIIAH"/>
    <property type="match status" value="1"/>
</dbReference>
<comment type="caution">
    <text evidence="2">The sequence shown here is derived from an EMBL/GenBank/DDBJ whole genome shotgun (WGS) entry which is preliminary data.</text>
</comment>
<dbReference type="InterPro" id="IPR024232">
    <property type="entry name" value="SpoIIIAH"/>
</dbReference>
<organism evidence="2 3">
    <name type="scientific">Candidatus Pullilachnospira stercoravium</name>
    <dbReference type="NCBI Taxonomy" id="2840913"/>
    <lineage>
        <taxon>Bacteria</taxon>
        <taxon>Bacillati</taxon>
        <taxon>Bacillota</taxon>
        <taxon>Clostridia</taxon>
        <taxon>Lachnospirales</taxon>
        <taxon>Lachnospiraceae</taxon>
        <taxon>Lachnospiraceae incertae sedis</taxon>
        <taxon>Candidatus Pullilachnospira</taxon>
    </lineage>
</organism>
<dbReference type="AlphaFoldDB" id="A0A9D1NVN7"/>
<proteinExistence type="predicted"/>
<sequence>MKKIFRKNQIIITALAVMIAAAGYISYSDSQLKSEDASLETGEDTQVTADMDSVLEDIENLDSEITDETTSAQEDPQTAEATQEESVTETETPGEAVLTGASTYMAQARIDREQVRSQNKEALLEIINNSELTEEERQEAVASMVSMTDTVEKEAAAELLLEAKGFTDAVVNLTGETADVVVPDTQVDDASRAQIEDIVTRKTGVAAENIVITPMGQAGTETSGEAASEETQAAAQEAPADSADVQATEDAAAAGETGTDAGSVENTES</sequence>
<evidence type="ECO:0000256" key="1">
    <source>
        <dbReference type="SAM" id="MobiDB-lite"/>
    </source>
</evidence>
<feature type="region of interest" description="Disordered" evidence="1">
    <location>
        <begin position="67"/>
        <end position="94"/>
    </location>
</feature>
<accession>A0A9D1NVN7</accession>
<feature type="compositionally biased region" description="Polar residues" evidence="1">
    <location>
        <begin position="68"/>
        <end position="81"/>
    </location>
</feature>